<name>A0A239NC11_9ACTN</name>
<gene>
    <name evidence="2" type="ORF">SAMN05216252_13364</name>
</gene>
<keyword evidence="3" id="KW-1185">Reference proteome</keyword>
<sequence>MDLGINRAQNIHHNRPRQLAEAVEGLPTAARDHDWKASADLLFRTYSALMLYDVAPDDTEAGDDATNPALGAAEPTRPEQHARRVDTRPPHERTTASAAPT</sequence>
<dbReference type="EMBL" id="FZOF01000033">
    <property type="protein sequence ID" value="SNT52033.1"/>
    <property type="molecule type" value="Genomic_DNA"/>
</dbReference>
<reference evidence="2 3" key="1">
    <citation type="submission" date="2017-06" db="EMBL/GenBank/DDBJ databases">
        <authorList>
            <person name="Kim H.J."/>
            <person name="Triplett B.A."/>
        </authorList>
    </citation>
    <scope>NUCLEOTIDE SEQUENCE [LARGE SCALE GENOMIC DNA]</scope>
    <source>
        <strain evidence="2 3">CGMCC 4.1858</strain>
    </source>
</reference>
<evidence type="ECO:0000256" key="1">
    <source>
        <dbReference type="SAM" id="MobiDB-lite"/>
    </source>
</evidence>
<dbReference type="RefSeq" id="WP_089228546.1">
    <property type="nucleotide sequence ID" value="NZ_FZOF01000033.1"/>
</dbReference>
<evidence type="ECO:0000313" key="3">
    <source>
        <dbReference type="Proteomes" id="UP000198280"/>
    </source>
</evidence>
<protein>
    <submittedName>
        <fullName evidence="2">Uncharacterized protein</fullName>
    </submittedName>
</protein>
<feature type="compositionally biased region" description="Basic and acidic residues" evidence="1">
    <location>
        <begin position="76"/>
        <end position="94"/>
    </location>
</feature>
<accession>A0A239NC11</accession>
<proteinExistence type="predicted"/>
<dbReference type="OrthoDB" id="5144858at2"/>
<dbReference type="AlphaFoldDB" id="A0A239NC11"/>
<organism evidence="2 3">
    <name type="scientific">Actinacidiphila glaucinigra</name>
    <dbReference type="NCBI Taxonomy" id="235986"/>
    <lineage>
        <taxon>Bacteria</taxon>
        <taxon>Bacillati</taxon>
        <taxon>Actinomycetota</taxon>
        <taxon>Actinomycetes</taxon>
        <taxon>Kitasatosporales</taxon>
        <taxon>Streptomycetaceae</taxon>
        <taxon>Actinacidiphila</taxon>
    </lineage>
</organism>
<dbReference type="Proteomes" id="UP000198280">
    <property type="component" value="Unassembled WGS sequence"/>
</dbReference>
<evidence type="ECO:0000313" key="2">
    <source>
        <dbReference type="EMBL" id="SNT52033.1"/>
    </source>
</evidence>
<feature type="region of interest" description="Disordered" evidence="1">
    <location>
        <begin position="57"/>
        <end position="101"/>
    </location>
</feature>